<evidence type="ECO:0000313" key="1">
    <source>
        <dbReference type="EMBL" id="CAG7733097.1"/>
    </source>
</evidence>
<comment type="caution">
    <text evidence="1">The sequence shown here is derived from an EMBL/GenBank/DDBJ whole genome shotgun (WGS) entry which is preliminary data.</text>
</comment>
<keyword evidence="2" id="KW-1185">Reference proteome</keyword>
<feature type="non-terminal residue" evidence="1">
    <location>
        <position position="58"/>
    </location>
</feature>
<dbReference type="EMBL" id="CAJVCH010242868">
    <property type="protein sequence ID" value="CAG7733097.1"/>
    <property type="molecule type" value="Genomic_DNA"/>
</dbReference>
<sequence length="58" mass="6682">GASMLNDQDIHLRTGLLELHPGFSKYSMKEPEEEICLRRVIDCQLPTVAFDWLVGFNF</sequence>
<accession>A0A8J2PBB8</accession>
<dbReference type="Proteomes" id="UP000708208">
    <property type="component" value="Unassembled WGS sequence"/>
</dbReference>
<gene>
    <name evidence="1" type="ORF">AFUS01_LOCUS21565</name>
</gene>
<organism evidence="1 2">
    <name type="scientific">Allacma fusca</name>
    <dbReference type="NCBI Taxonomy" id="39272"/>
    <lineage>
        <taxon>Eukaryota</taxon>
        <taxon>Metazoa</taxon>
        <taxon>Ecdysozoa</taxon>
        <taxon>Arthropoda</taxon>
        <taxon>Hexapoda</taxon>
        <taxon>Collembola</taxon>
        <taxon>Symphypleona</taxon>
        <taxon>Sminthuridae</taxon>
        <taxon>Allacma</taxon>
    </lineage>
</organism>
<proteinExistence type="predicted"/>
<reference evidence="1" key="1">
    <citation type="submission" date="2021-06" db="EMBL/GenBank/DDBJ databases">
        <authorList>
            <person name="Hodson N. C."/>
            <person name="Mongue J. A."/>
            <person name="Jaron S. K."/>
        </authorList>
    </citation>
    <scope>NUCLEOTIDE SEQUENCE</scope>
</reference>
<name>A0A8J2PBB8_9HEXA</name>
<protein>
    <submittedName>
        <fullName evidence="1">Uncharacterized protein</fullName>
    </submittedName>
</protein>
<dbReference type="AlphaFoldDB" id="A0A8J2PBB8"/>
<evidence type="ECO:0000313" key="2">
    <source>
        <dbReference type="Proteomes" id="UP000708208"/>
    </source>
</evidence>